<comment type="caution">
    <text evidence="1">The sequence shown here is derived from an EMBL/GenBank/DDBJ whole genome shotgun (WGS) entry which is preliminary data.</text>
</comment>
<proteinExistence type="predicted"/>
<gene>
    <name evidence="1" type="ORF">A3860_02625</name>
</gene>
<reference evidence="1 2" key="1">
    <citation type="submission" date="2016-03" db="EMBL/GenBank/DDBJ databases">
        <title>Niastella vici sp. nov., isolated from farmland soil.</title>
        <authorList>
            <person name="Chen L."/>
            <person name="Wang D."/>
            <person name="Yang S."/>
            <person name="Wang G."/>
        </authorList>
    </citation>
    <scope>NUCLEOTIDE SEQUENCE [LARGE SCALE GENOMIC DNA]</scope>
    <source>
        <strain evidence="1 2">DJ57</strain>
    </source>
</reference>
<dbReference type="OrthoDB" id="658609at2"/>
<keyword evidence="2" id="KW-1185">Reference proteome</keyword>
<dbReference type="STRING" id="1703345.A3860_02625"/>
<dbReference type="Proteomes" id="UP000192796">
    <property type="component" value="Unassembled WGS sequence"/>
</dbReference>
<evidence type="ECO:0000313" key="1">
    <source>
        <dbReference type="EMBL" id="OQP67269.1"/>
    </source>
</evidence>
<dbReference type="EMBL" id="LVYD01000001">
    <property type="protein sequence ID" value="OQP67269.1"/>
    <property type="molecule type" value="Genomic_DNA"/>
</dbReference>
<name>A0A1V9G9D6_9BACT</name>
<evidence type="ECO:0000313" key="2">
    <source>
        <dbReference type="Proteomes" id="UP000192796"/>
    </source>
</evidence>
<dbReference type="PROSITE" id="PS51257">
    <property type="entry name" value="PROKAR_LIPOPROTEIN"/>
    <property type="match status" value="1"/>
</dbReference>
<dbReference type="AlphaFoldDB" id="A0A1V9G9D6"/>
<accession>A0A1V9G9D6</accession>
<evidence type="ECO:0008006" key="3">
    <source>
        <dbReference type="Google" id="ProtNLM"/>
    </source>
</evidence>
<dbReference type="Gene3D" id="2.180.10.10">
    <property type="entry name" value="RHS repeat-associated core"/>
    <property type="match status" value="1"/>
</dbReference>
<sequence length="252" mass="27723">MKKIFLLAGAMAMLVLGSCKKDKNSAGDNNGGKTKLLKKLTRTENGKTTVYNFTYDGNKLTSYSSSDNLETTSFTFDGAGNITKLENKSNSYNSTYTFSYNNGIPVSGTTKVLHNIGSGQESVVQDDVLTYTVTNNQVSKIKEESKLDGTITTANLTYTINGNLEKLNIAGDEPFSVTFTYGTKKSGFPIVSKWVLDMGYTLRFSSKNETLTAFYDFPGTQFDETVNTKYTYDGDGYPLTSNDGDTQLTFEY</sequence>
<dbReference type="RefSeq" id="WP_081144963.1">
    <property type="nucleotide sequence ID" value="NZ_LVYD01000001.1"/>
</dbReference>
<protein>
    <recommendedName>
        <fullName evidence="3">DUF4595 domain-containing protein</fullName>
    </recommendedName>
</protein>
<organism evidence="1 2">
    <name type="scientific">Niastella vici</name>
    <dbReference type="NCBI Taxonomy" id="1703345"/>
    <lineage>
        <taxon>Bacteria</taxon>
        <taxon>Pseudomonadati</taxon>
        <taxon>Bacteroidota</taxon>
        <taxon>Chitinophagia</taxon>
        <taxon>Chitinophagales</taxon>
        <taxon>Chitinophagaceae</taxon>
        <taxon>Niastella</taxon>
    </lineage>
</organism>